<gene>
    <name evidence="3" type="ORF">AK830_g5484</name>
</gene>
<name>A0A0P7B3X5_9HYPO</name>
<evidence type="ECO:0000259" key="2">
    <source>
        <dbReference type="Pfam" id="PF14420"/>
    </source>
</evidence>
<evidence type="ECO:0000313" key="3">
    <source>
        <dbReference type="EMBL" id="KPM41074.1"/>
    </source>
</evidence>
<dbReference type="InterPro" id="IPR025676">
    <property type="entry name" value="Clr5_dom"/>
</dbReference>
<feature type="domain" description="Clr5" evidence="2">
    <location>
        <begin position="1"/>
        <end position="48"/>
    </location>
</feature>
<sequence length="402" mass="45839">MPVDWSQYESEVLRLYVEEGKTAEETIKCLNQQHGSGITSIRQFKAKFGGLKKLRATEWQEVGRKISKRQDQGKTSEVYVCGQLQGPARVRRALQHSKTKRDLSETEIDWGLELHKLRRVEIRTPEPRVHNQLEIKTLAAPSAEPSHPSGAEYQENNQSLTPGDGNFLNELGIDIDDMELDFSTPKLDHYFNTEKFSSANSPQPAAITNPRMAPSFFAAHNEAYDLSLNEERALRTGTAFSPFAAHSTSQVSPREASMTHQSTELLAFPESLRFNTSNFETVLPSSIDWDQLRRRVLMGQAGWLESQLRSVDSNPMIQTSTLGLLEKVLETTSNGKEIRFDGFNQESLHEMFFVVTRLVSNRFLDWKPLINFMRWIIQNGSVGELFKFLEARLYNRSITPRI</sequence>
<dbReference type="EMBL" id="LKCW01000071">
    <property type="protein sequence ID" value="KPM41074.1"/>
    <property type="molecule type" value="Genomic_DNA"/>
</dbReference>
<reference evidence="3 4" key="1">
    <citation type="submission" date="2015-09" db="EMBL/GenBank/DDBJ databases">
        <title>Draft genome of a European isolate of the apple canker pathogen Neonectria ditissima.</title>
        <authorList>
            <person name="Gomez-Cortecero A."/>
            <person name="Harrison R.J."/>
            <person name="Armitage A.D."/>
        </authorList>
    </citation>
    <scope>NUCLEOTIDE SEQUENCE [LARGE SCALE GENOMIC DNA]</scope>
    <source>
        <strain evidence="3 4">R09/05</strain>
    </source>
</reference>
<evidence type="ECO:0000256" key="1">
    <source>
        <dbReference type="SAM" id="MobiDB-lite"/>
    </source>
</evidence>
<protein>
    <recommendedName>
        <fullName evidence="2">Clr5 domain-containing protein</fullName>
    </recommendedName>
</protein>
<proteinExistence type="predicted"/>
<dbReference type="Proteomes" id="UP000050424">
    <property type="component" value="Unassembled WGS sequence"/>
</dbReference>
<feature type="region of interest" description="Disordered" evidence="1">
    <location>
        <begin position="139"/>
        <end position="161"/>
    </location>
</feature>
<organism evidence="3 4">
    <name type="scientific">Neonectria ditissima</name>
    <dbReference type="NCBI Taxonomy" id="78410"/>
    <lineage>
        <taxon>Eukaryota</taxon>
        <taxon>Fungi</taxon>
        <taxon>Dikarya</taxon>
        <taxon>Ascomycota</taxon>
        <taxon>Pezizomycotina</taxon>
        <taxon>Sordariomycetes</taxon>
        <taxon>Hypocreomycetidae</taxon>
        <taxon>Hypocreales</taxon>
        <taxon>Nectriaceae</taxon>
        <taxon>Neonectria</taxon>
    </lineage>
</organism>
<accession>A0A0P7B3X5</accession>
<keyword evidence="4" id="KW-1185">Reference proteome</keyword>
<dbReference type="AlphaFoldDB" id="A0A0P7B3X5"/>
<evidence type="ECO:0000313" key="4">
    <source>
        <dbReference type="Proteomes" id="UP000050424"/>
    </source>
</evidence>
<comment type="caution">
    <text evidence="3">The sequence shown here is derived from an EMBL/GenBank/DDBJ whole genome shotgun (WGS) entry which is preliminary data.</text>
</comment>
<dbReference type="Pfam" id="PF14420">
    <property type="entry name" value="Clr5"/>
    <property type="match status" value="1"/>
</dbReference>
<dbReference type="OrthoDB" id="539213at2759"/>